<evidence type="ECO:0000256" key="1">
    <source>
        <dbReference type="SAM" id="SignalP"/>
    </source>
</evidence>
<accession>A0A6A5W9Y0</accession>
<feature type="chain" id="PRO_5025380852" evidence="1">
    <location>
        <begin position="22"/>
        <end position="120"/>
    </location>
</feature>
<proteinExistence type="predicted"/>
<name>A0A6A5W9Y0_9PLEO</name>
<evidence type="ECO:0000313" key="2">
    <source>
        <dbReference type="EMBL" id="KAF1997599.1"/>
    </source>
</evidence>
<reference evidence="2" key="1">
    <citation type="journal article" date="2020" name="Stud. Mycol.">
        <title>101 Dothideomycetes genomes: a test case for predicting lifestyles and emergence of pathogens.</title>
        <authorList>
            <person name="Haridas S."/>
            <person name="Albert R."/>
            <person name="Binder M."/>
            <person name="Bloem J."/>
            <person name="Labutti K."/>
            <person name="Salamov A."/>
            <person name="Andreopoulos B."/>
            <person name="Baker S."/>
            <person name="Barry K."/>
            <person name="Bills G."/>
            <person name="Bluhm B."/>
            <person name="Cannon C."/>
            <person name="Castanera R."/>
            <person name="Culley D."/>
            <person name="Daum C."/>
            <person name="Ezra D."/>
            <person name="Gonzalez J."/>
            <person name="Henrissat B."/>
            <person name="Kuo A."/>
            <person name="Liang C."/>
            <person name="Lipzen A."/>
            <person name="Lutzoni F."/>
            <person name="Magnuson J."/>
            <person name="Mondo S."/>
            <person name="Nolan M."/>
            <person name="Ohm R."/>
            <person name="Pangilinan J."/>
            <person name="Park H.-J."/>
            <person name="Ramirez L."/>
            <person name="Alfaro M."/>
            <person name="Sun H."/>
            <person name="Tritt A."/>
            <person name="Yoshinaga Y."/>
            <person name="Zwiers L.-H."/>
            <person name="Turgeon B."/>
            <person name="Goodwin S."/>
            <person name="Spatafora J."/>
            <person name="Crous P."/>
            <person name="Grigoriev I."/>
        </authorList>
    </citation>
    <scope>NUCLEOTIDE SEQUENCE</scope>
    <source>
        <strain evidence="2">CBS 123094</strain>
    </source>
</reference>
<keyword evidence="1" id="KW-0732">Signal</keyword>
<keyword evidence="3" id="KW-1185">Reference proteome</keyword>
<dbReference type="AlphaFoldDB" id="A0A6A5W9Y0"/>
<gene>
    <name evidence="2" type="ORF">P154DRAFT_565247</name>
</gene>
<sequence>MSFSLPKALAVLFAIRQLLCASPVSIPKRKTSNDRDVSMEEITAGIELLGRSVLGNGPTFTKRTGETKPVAATPRTDLTQEINLITPPTWGPTWPGFISTTAILKVPELKSCLHVDIIQN</sequence>
<protein>
    <submittedName>
        <fullName evidence="2">Uncharacterized protein</fullName>
    </submittedName>
</protein>
<dbReference type="EMBL" id="ML977611">
    <property type="protein sequence ID" value="KAF1997599.1"/>
    <property type="molecule type" value="Genomic_DNA"/>
</dbReference>
<evidence type="ECO:0000313" key="3">
    <source>
        <dbReference type="Proteomes" id="UP000799779"/>
    </source>
</evidence>
<organism evidence="2 3">
    <name type="scientific">Amniculicola lignicola CBS 123094</name>
    <dbReference type="NCBI Taxonomy" id="1392246"/>
    <lineage>
        <taxon>Eukaryota</taxon>
        <taxon>Fungi</taxon>
        <taxon>Dikarya</taxon>
        <taxon>Ascomycota</taxon>
        <taxon>Pezizomycotina</taxon>
        <taxon>Dothideomycetes</taxon>
        <taxon>Pleosporomycetidae</taxon>
        <taxon>Pleosporales</taxon>
        <taxon>Amniculicolaceae</taxon>
        <taxon>Amniculicola</taxon>
    </lineage>
</organism>
<feature type="signal peptide" evidence="1">
    <location>
        <begin position="1"/>
        <end position="21"/>
    </location>
</feature>
<dbReference type="Proteomes" id="UP000799779">
    <property type="component" value="Unassembled WGS sequence"/>
</dbReference>